<organism evidence="1 2">
    <name type="scientific">Gossypium stocksii</name>
    <dbReference type="NCBI Taxonomy" id="47602"/>
    <lineage>
        <taxon>Eukaryota</taxon>
        <taxon>Viridiplantae</taxon>
        <taxon>Streptophyta</taxon>
        <taxon>Embryophyta</taxon>
        <taxon>Tracheophyta</taxon>
        <taxon>Spermatophyta</taxon>
        <taxon>Magnoliopsida</taxon>
        <taxon>eudicotyledons</taxon>
        <taxon>Gunneridae</taxon>
        <taxon>Pentapetalae</taxon>
        <taxon>rosids</taxon>
        <taxon>malvids</taxon>
        <taxon>Malvales</taxon>
        <taxon>Malvaceae</taxon>
        <taxon>Malvoideae</taxon>
        <taxon>Gossypium</taxon>
    </lineage>
</organism>
<name>A0A9D4A8A5_9ROSI</name>
<accession>A0A9D4A8A5</accession>
<gene>
    <name evidence="1" type="ORF">J1N35_012852</name>
</gene>
<keyword evidence="2" id="KW-1185">Reference proteome</keyword>
<sequence>MEILVLLFDAVDVLMRGSLLGEGDEASPLVQAKLVSWRLNNDSEFAYGAGHLNLATTENPGLVYDFDKMSCIISMPWRPYLVGTKSIN</sequence>
<protein>
    <submittedName>
        <fullName evidence="1">Uncharacterized protein</fullName>
    </submittedName>
</protein>
<dbReference type="Proteomes" id="UP000828251">
    <property type="component" value="Unassembled WGS sequence"/>
</dbReference>
<evidence type="ECO:0000313" key="2">
    <source>
        <dbReference type="Proteomes" id="UP000828251"/>
    </source>
</evidence>
<proteinExistence type="predicted"/>
<dbReference type="AlphaFoldDB" id="A0A9D4A8A5"/>
<comment type="caution">
    <text evidence="1">The sequence shown here is derived from an EMBL/GenBank/DDBJ whole genome shotgun (WGS) entry which is preliminary data.</text>
</comment>
<reference evidence="1 2" key="1">
    <citation type="journal article" date="2021" name="Plant Biotechnol. J.">
        <title>Multi-omics assisted identification of the key and species-specific regulatory components of drought-tolerant mechanisms in Gossypium stocksii.</title>
        <authorList>
            <person name="Yu D."/>
            <person name="Ke L."/>
            <person name="Zhang D."/>
            <person name="Wu Y."/>
            <person name="Sun Y."/>
            <person name="Mei J."/>
            <person name="Sun J."/>
            <person name="Sun Y."/>
        </authorList>
    </citation>
    <scope>NUCLEOTIDE SEQUENCE [LARGE SCALE GENOMIC DNA]</scope>
    <source>
        <strain evidence="2">cv. E1</strain>
        <tissue evidence="1">Leaf</tissue>
    </source>
</reference>
<evidence type="ECO:0000313" key="1">
    <source>
        <dbReference type="EMBL" id="KAH1095931.1"/>
    </source>
</evidence>
<dbReference type="EMBL" id="JAIQCV010000005">
    <property type="protein sequence ID" value="KAH1095931.1"/>
    <property type="molecule type" value="Genomic_DNA"/>
</dbReference>